<evidence type="ECO:0000313" key="3">
    <source>
        <dbReference type="EMBL" id="RIE09661.1"/>
    </source>
</evidence>
<feature type="transmembrane region" description="Helical" evidence="1">
    <location>
        <begin position="79"/>
        <end position="98"/>
    </location>
</feature>
<evidence type="ECO:0000256" key="1">
    <source>
        <dbReference type="SAM" id="Phobius"/>
    </source>
</evidence>
<evidence type="ECO:0000313" key="2">
    <source>
        <dbReference type="EMBL" id="RIE07552.1"/>
    </source>
</evidence>
<feature type="transmembrane region" description="Helical" evidence="1">
    <location>
        <begin position="202"/>
        <end position="225"/>
    </location>
</feature>
<organism evidence="3 5">
    <name type="scientific">Candidatus Cryosericum odellii</name>
    <dbReference type="NCBI Taxonomy" id="2290917"/>
    <lineage>
        <taxon>Bacteria</taxon>
        <taxon>Pseudomonadati</taxon>
        <taxon>Caldisericota/Cryosericota group</taxon>
        <taxon>Candidatus Cryosericota</taxon>
        <taxon>Candidatus Cryosericia</taxon>
        <taxon>Candidatus Cryosericales</taxon>
        <taxon>Candidatus Cryosericaceae</taxon>
        <taxon>Candidatus Cryosericum</taxon>
    </lineage>
</organism>
<keyword evidence="1" id="KW-0812">Transmembrane</keyword>
<feature type="transmembrane region" description="Helical" evidence="1">
    <location>
        <begin position="42"/>
        <end position="67"/>
    </location>
</feature>
<dbReference type="AlphaFoldDB" id="A0A398DEQ9"/>
<accession>A0A398DEQ9</accession>
<feature type="transmembrane region" description="Helical" evidence="1">
    <location>
        <begin position="144"/>
        <end position="164"/>
    </location>
</feature>
<feature type="transmembrane region" description="Helical" evidence="1">
    <location>
        <begin position="12"/>
        <end position="30"/>
    </location>
</feature>
<keyword evidence="1" id="KW-0472">Membrane</keyword>
<gene>
    <name evidence="3" type="ORF">SMC5_06905</name>
    <name evidence="2" type="ORF">SMC6_06120</name>
</gene>
<name>A0A398DEQ9_9BACT</name>
<dbReference type="OrthoDB" id="1644899at2"/>
<proteinExistence type="predicted"/>
<keyword evidence="4" id="KW-1185">Reference proteome</keyword>
<feature type="transmembrane region" description="Helical" evidence="1">
    <location>
        <begin position="176"/>
        <end position="196"/>
    </location>
</feature>
<dbReference type="RefSeq" id="WP_119120124.1">
    <property type="nucleotide sequence ID" value="NZ_QXIT01000103.1"/>
</dbReference>
<reference evidence="4 5" key="1">
    <citation type="submission" date="2018-09" db="EMBL/GenBank/DDBJ databases">
        <title>Discovery and Ecogenomic Context for Candidatus Cryosericales, a Global Caldiserica Order Active in Thawing Permafrost.</title>
        <authorList>
            <person name="Martinez M.A."/>
            <person name="Woodcroft B.J."/>
            <person name="Ignacio Espinoza J.C."/>
            <person name="Zayed A."/>
            <person name="Singleton C.M."/>
            <person name="Boyd J."/>
            <person name="Li Y.-F."/>
            <person name="Purvine S."/>
            <person name="Maughan H."/>
            <person name="Hodgkins S.B."/>
            <person name="Anderson D."/>
            <person name="Sederholm M."/>
            <person name="Temperton B."/>
            <person name="Saleska S.R."/>
            <person name="Tyson G.W."/>
            <person name="Rich V.I."/>
        </authorList>
    </citation>
    <scope>NUCLEOTIDE SEQUENCE [LARGE SCALE GENOMIC DNA]</scope>
    <source>
        <strain evidence="3 5">SMC5</strain>
        <strain evidence="2 4">SMC6</strain>
    </source>
</reference>
<feature type="transmembrane region" description="Helical" evidence="1">
    <location>
        <begin position="110"/>
        <end position="132"/>
    </location>
</feature>
<sequence length="237" mass="27092">MPEALRQGIEIWFDIGYLVTVWTLVALMFIHRRRVASRNRRVATCVLWAFVLLGLGDVGHVGFRVFAYLNGGLAQHTTLVGIGTFATAVTVTFFYMVMLDAWHIRFHKTFDWFAWMLLLMGIVRLGLMMPAVNQWTAVVSPMPWSIIRNIPLMIQGLGLVYLLFRDSARAKDKTFNLIAWMIAISFACYIPVILFAPTHELVGMLMIPKTCAYLAVEFIAYNALFRGKPRKKKARRT</sequence>
<dbReference type="Proteomes" id="UP000266260">
    <property type="component" value="Unassembled WGS sequence"/>
</dbReference>
<keyword evidence="1" id="KW-1133">Transmembrane helix</keyword>
<protein>
    <submittedName>
        <fullName evidence="3">Uncharacterized protein</fullName>
    </submittedName>
</protein>
<dbReference type="Proteomes" id="UP000266489">
    <property type="component" value="Unassembled WGS sequence"/>
</dbReference>
<dbReference type="EMBL" id="QXIU01000166">
    <property type="protein sequence ID" value="RIE09661.1"/>
    <property type="molecule type" value="Genomic_DNA"/>
</dbReference>
<evidence type="ECO:0000313" key="5">
    <source>
        <dbReference type="Proteomes" id="UP000266489"/>
    </source>
</evidence>
<accession>A0A398CXN9</accession>
<dbReference type="EMBL" id="QXIT01000103">
    <property type="protein sequence ID" value="RIE07552.1"/>
    <property type="molecule type" value="Genomic_DNA"/>
</dbReference>
<evidence type="ECO:0000313" key="4">
    <source>
        <dbReference type="Proteomes" id="UP000266260"/>
    </source>
</evidence>
<comment type="caution">
    <text evidence="3">The sequence shown here is derived from an EMBL/GenBank/DDBJ whole genome shotgun (WGS) entry which is preliminary data.</text>
</comment>